<organism evidence="1 2">
    <name type="scientific">Dorcoceras hygrometricum</name>
    <dbReference type="NCBI Taxonomy" id="472368"/>
    <lineage>
        <taxon>Eukaryota</taxon>
        <taxon>Viridiplantae</taxon>
        <taxon>Streptophyta</taxon>
        <taxon>Embryophyta</taxon>
        <taxon>Tracheophyta</taxon>
        <taxon>Spermatophyta</taxon>
        <taxon>Magnoliopsida</taxon>
        <taxon>eudicotyledons</taxon>
        <taxon>Gunneridae</taxon>
        <taxon>Pentapetalae</taxon>
        <taxon>asterids</taxon>
        <taxon>lamiids</taxon>
        <taxon>Lamiales</taxon>
        <taxon>Gesneriaceae</taxon>
        <taxon>Didymocarpoideae</taxon>
        <taxon>Trichosporeae</taxon>
        <taxon>Loxocarpinae</taxon>
        <taxon>Dorcoceras</taxon>
    </lineage>
</organism>
<name>A0A2Z7CVM4_9LAMI</name>
<reference evidence="1 2" key="1">
    <citation type="journal article" date="2015" name="Proc. Natl. Acad. Sci. U.S.A.">
        <title>The resurrection genome of Boea hygrometrica: A blueprint for survival of dehydration.</title>
        <authorList>
            <person name="Xiao L."/>
            <person name="Yang G."/>
            <person name="Zhang L."/>
            <person name="Yang X."/>
            <person name="Zhao S."/>
            <person name="Ji Z."/>
            <person name="Zhou Q."/>
            <person name="Hu M."/>
            <person name="Wang Y."/>
            <person name="Chen M."/>
            <person name="Xu Y."/>
            <person name="Jin H."/>
            <person name="Xiao X."/>
            <person name="Hu G."/>
            <person name="Bao F."/>
            <person name="Hu Y."/>
            <person name="Wan P."/>
            <person name="Li L."/>
            <person name="Deng X."/>
            <person name="Kuang T."/>
            <person name="Xiang C."/>
            <person name="Zhu J.K."/>
            <person name="Oliver M.J."/>
            <person name="He Y."/>
        </authorList>
    </citation>
    <scope>NUCLEOTIDE SEQUENCE [LARGE SCALE GENOMIC DNA]</scope>
    <source>
        <strain evidence="2">cv. XS01</strain>
    </source>
</reference>
<keyword evidence="2" id="KW-1185">Reference proteome</keyword>
<dbReference type="AlphaFoldDB" id="A0A2Z7CVM4"/>
<protein>
    <submittedName>
        <fullName evidence="1">Uncharacterized protein</fullName>
    </submittedName>
</protein>
<dbReference type="EMBL" id="KQ991970">
    <property type="protein sequence ID" value="KZV51131.1"/>
    <property type="molecule type" value="Genomic_DNA"/>
</dbReference>
<evidence type="ECO:0000313" key="1">
    <source>
        <dbReference type="EMBL" id="KZV51131.1"/>
    </source>
</evidence>
<gene>
    <name evidence="1" type="ORF">F511_43519</name>
</gene>
<evidence type="ECO:0000313" key="2">
    <source>
        <dbReference type="Proteomes" id="UP000250235"/>
    </source>
</evidence>
<accession>A0A2Z7CVM4</accession>
<proteinExistence type="predicted"/>
<sequence length="172" mass="18832">MSTGYAIALKLATGSTVACDWIDLATGTSSCDWISQRLVDQTMSYQLIQTTSFTMHPRLVEYNPEALVWMYKLPAAACWSFLEEVPAGSKTPSFLLQSNVVVMQSLAKHAIHQMLAPAGPRPDSTLLRQPALEGLTRSAWMDSPHRIGRKQFSGEEAAAAAAERREVGAHLL</sequence>
<dbReference type="Proteomes" id="UP000250235">
    <property type="component" value="Unassembled WGS sequence"/>
</dbReference>